<feature type="signal peptide" evidence="11">
    <location>
        <begin position="1"/>
        <end position="18"/>
    </location>
</feature>
<comment type="subcellular location">
    <subcellularLocation>
        <location evidence="1">Membrane</location>
        <topology evidence="1">Single-pass type I membrane protein</topology>
    </subcellularLocation>
</comment>
<dbReference type="Proteomes" id="UP000694424">
    <property type="component" value="Unplaced"/>
</dbReference>
<keyword evidence="14" id="KW-1185">Reference proteome</keyword>
<dbReference type="InterPro" id="IPR003006">
    <property type="entry name" value="Ig/MHC_CS"/>
</dbReference>
<feature type="transmembrane region" description="Helical" evidence="10">
    <location>
        <begin position="224"/>
        <end position="246"/>
    </location>
</feature>
<keyword evidence="5" id="KW-1064">Adaptive immunity</keyword>
<evidence type="ECO:0000256" key="3">
    <source>
        <dbReference type="ARBA" id="ARBA00022859"/>
    </source>
</evidence>
<protein>
    <recommendedName>
        <fullName evidence="12">Ig-like domain-containing protein</fullName>
    </recommendedName>
</protein>
<sequence length="263" mass="28021">MQALRVLGLVLSCRGAGAFLMHVASTCPLAANGSVGDFGFTIVFNKNPLVCYNASARSFVGCDRGRLWLVAEVVAIYLNNDIAWAQRAEDRRQACRDVATNLSGTSHRVAGGHPAADPPRPAPARPQARVIPTALTNAPDAVRLICHVWGFYPPKVTVLWLRNGDVVASGNTTKILPNGDWTYQTQVALTVTAKAGDTYMCSVQHASLNQPLRKYWSPGLSPVMTLQVAVAAALLTVGLVVFSVGISSYCCRAEGKGEGQGGW</sequence>
<keyword evidence="7" id="KW-0325">Glycoprotein</keyword>
<dbReference type="InterPro" id="IPR011162">
    <property type="entry name" value="MHC_I/II-like_Ag-recog"/>
</dbReference>
<evidence type="ECO:0000256" key="9">
    <source>
        <dbReference type="SAM" id="MobiDB-lite"/>
    </source>
</evidence>
<evidence type="ECO:0000256" key="8">
    <source>
        <dbReference type="ARBA" id="ARBA00023182"/>
    </source>
</evidence>
<evidence type="ECO:0000256" key="4">
    <source>
        <dbReference type="ARBA" id="ARBA00022989"/>
    </source>
</evidence>
<feature type="chain" id="PRO_5034690105" description="Ig-like domain-containing protein" evidence="11">
    <location>
        <begin position="19"/>
        <end position="263"/>
    </location>
</feature>
<keyword evidence="3" id="KW-0391">Immunity</keyword>
<keyword evidence="6 10" id="KW-0472">Membrane</keyword>
<dbReference type="InterPro" id="IPR050160">
    <property type="entry name" value="MHC/Immunoglobulin"/>
</dbReference>
<feature type="domain" description="Ig-like" evidence="12">
    <location>
        <begin position="126"/>
        <end position="213"/>
    </location>
</feature>
<evidence type="ECO:0000256" key="10">
    <source>
        <dbReference type="SAM" id="Phobius"/>
    </source>
</evidence>
<dbReference type="InterPro" id="IPR036179">
    <property type="entry name" value="Ig-like_dom_sf"/>
</dbReference>
<proteinExistence type="predicted"/>
<dbReference type="AlphaFoldDB" id="A0A8B9PVP6"/>
<dbReference type="Ensembl" id="ENSAOWT00000018728.1">
    <property type="protein sequence ID" value="ENSAOWP00000016503.1"/>
    <property type="gene ID" value="ENSAOWG00000011020.1"/>
</dbReference>
<accession>A0A8B9PVP6</accession>
<dbReference type="Gene3D" id="2.60.40.10">
    <property type="entry name" value="Immunoglobulins"/>
    <property type="match status" value="1"/>
</dbReference>
<organism evidence="13 14">
    <name type="scientific">Apteryx owenii</name>
    <name type="common">Little spotted kiwi</name>
    <dbReference type="NCBI Taxonomy" id="8824"/>
    <lineage>
        <taxon>Eukaryota</taxon>
        <taxon>Metazoa</taxon>
        <taxon>Chordata</taxon>
        <taxon>Craniata</taxon>
        <taxon>Vertebrata</taxon>
        <taxon>Euteleostomi</taxon>
        <taxon>Archelosauria</taxon>
        <taxon>Archosauria</taxon>
        <taxon>Dinosauria</taxon>
        <taxon>Saurischia</taxon>
        <taxon>Theropoda</taxon>
        <taxon>Coelurosauria</taxon>
        <taxon>Aves</taxon>
        <taxon>Palaeognathae</taxon>
        <taxon>Apterygiformes</taxon>
        <taxon>Apterygidae</taxon>
        <taxon>Apteryx</taxon>
    </lineage>
</organism>
<evidence type="ECO:0000313" key="14">
    <source>
        <dbReference type="Proteomes" id="UP000694424"/>
    </source>
</evidence>
<evidence type="ECO:0000256" key="11">
    <source>
        <dbReference type="SAM" id="SignalP"/>
    </source>
</evidence>
<keyword evidence="8" id="KW-0491">MHC II</keyword>
<dbReference type="CDD" id="cd21002">
    <property type="entry name" value="IgC1_MHC_II_beta_HLA-DM"/>
    <property type="match status" value="1"/>
</dbReference>
<dbReference type="InterPro" id="IPR014745">
    <property type="entry name" value="MHC_II_a/b_N"/>
</dbReference>
<dbReference type="GO" id="GO:0002250">
    <property type="term" value="P:adaptive immune response"/>
    <property type="evidence" value="ECO:0007669"/>
    <property type="project" value="UniProtKB-KW"/>
</dbReference>
<dbReference type="SUPFAM" id="SSF54452">
    <property type="entry name" value="MHC antigen-recognition domain"/>
    <property type="match status" value="1"/>
</dbReference>
<evidence type="ECO:0000256" key="1">
    <source>
        <dbReference type="ARBA" id="ARBA00004479"/>
    </source>
</evidence>
<dbReference type="PROSITE" id="PS50835">
    <property type="entry name" value="IG_LIKE"/>
    <property type="match status" value="1"/>
</dbReference>
<dbReference type="PANTHER" id="PTHR19944">
    <property type="entry name" value="MHC CLASS II-RELATED"/>
    <property type="match status" value="1"/>
</dbReference>
<evidence type="ECO:0000256" key="7">
    <source>
        <dbReference type="ARBA" id="ARBA00023180"/>
    </source>
</evidence>
<keyword evidence="11" id="KW-0732">Signal</keyword>
<keyword evidence="4 10" id="KW-1133">Transmembrane helix</keyword>
<dbReference type="PROSITE" id="PS00290">
    <property type="entry name" value="IG_MHC"/>
    <property type="match status" value="1"/>
</dbReference>
<evidence type="ECO:0000313" key="13">
    <source>
        <dbReference type="Ensembl" id="ENSAOWP00000016503.1"/>
    </source>
</evidence>
<dbReference type="Pfam" id="PF07654">
    <property type="entry name" value="C1-set"/>
    <property type="match status" value="1"/>
</dbReference>
<dbReference type="Gene3D" id="3.10.320.10">
    <property type="entry name" value="Class II Histocompatibility Antigen, M Beta Chain, Chain B, domain 1"/>
    <property type="match status" value="1"/>
</dbReference>
<evidence type="ECO:0000256" key="5">
    <source>
        <dbReference type="ARBA" id="ARBA00023130"/>
    </source>
</evidence>
<dbReference type="SUPFAM" id="SSF48726">
    <property type="entry name" value="Immunoglobulin"/>
    <property type="match status" value="1"/>
</dbReference>
<dbReference type="InterPro" id="IPR003597">
    <property type="entry name" value="Ig_C1-set"/>
</dbReference>
<dbReference type="SMART" id="SM00407">
    <property type="entry name" value="IGc1"/>
    <property type="match status" value="1"/>
</dbReference>
<evidence type="ECO:0000256" key="6">
    <source>
        <dbReference type="ARBA" id="ARBA00023136"/>
    </source>
</evidence>
<reference evidence="13" key="2">
    <citation type="submission" date="2025-09" db="UniProtKB">
        <authorList>
            <consortium name="Ensembl"/>
        </authorList>
    </citation>
    <scope>IDENTIFICATION</scope>
</reference>
<dbReference type="InterPro" id="IPR013783">
    <property type="entry name" value="Ig-like_fold"/>
</dbReference>
<evidence type="ECO:0000259" key="12">
    <source>
        <dbReference type="PROSITE" id="PS50835"/>
    </source>
</evidence>
<dbReference type="InterPro" id="IPR007110">
    <property type="entry name" value="Ig-like_dom"/>
</dbReference>
<reference evidence="13" key="1">
    <citation type="submission" date="2025-08" db="UniProtKB">
        <authorList>
            <consortium name="Ensembl"/>
        </authorList>
    </citation>
    <scope>IDENTIFICATION</scope>
</reference>
<dbReference type="GO" id="GO:0002504">
    <property type="term" value="P:antigen processing and presentation of peptide or polysaccharide antigen via MHC class II"/>
    <property type="evidence" value="ECO:0007669"/>
    <property type="project" value="UniProtKB-KW"/>
</dbReference>
<name>A0A8B9PVP6_APTOW</name>
<evidence type="ECO:0000256" key="2">
    <source>
        <dbReference type="ARBA" id="ARBA00022692"/>
    </source>
</evidence>
<feature type="region of interest" description="Disordered" evidence="9">
    <location>
        <begin position="104"/>
        <end position="125"/>
    </location>
</feature>
<dbReference type="GO" id="GO:0042613">
    <property type="term" value="C:MHC class II protein complex"/>
    <property type="evidence" value="ECO:0007669"/>
    <property type="project" value="UniProtKB-KW"/>
</dbReference>
<keyword evidence="2 10" id="KW-0812">Transmembrane</keyword>
<dbReference type="PANTHER" id="PTHR19944:SF65">
    <property type="entry name" value="HLA CLASS II HISTOCOMPATIBILITY ANTIGEN, DM BETA CHAIN"/>
    <property type="match status" value="1"/>
</dbReference>